<dbReference type="InterPro" id="IPR038647">
    <property type="entry name" value="Cren7_sf"/>
</dbReference>
<evidence type="ECO:0000313" key="4">
    <source>
        <dbReference type="EMBL" id="RLE51048.1"/>
    </source>
</evidence>
<name>A0A497ES55_9CREN</name>
<gene>
    <name evidence="3" type="ORF">DRJ31_02740</name>
    <name evidence="4" type="ORF">DRJ33_06615</name>
</gene>
<dbReference type="AlphaFoldDB" id="A0A497ES55"/>
<evidence type="ECO:0000313" key="6">
    <source>
        <dbReference type="Proteomes" id="UP000278475"/>
    </source>
</evidence>
<sequence length="48" mass="5062">MAKCPKCGAEVANPTKTWVLAPKGKKPVTIGLFKCPSCGTVFRAAVKK</sequence>
<dbReference type="GO" id="GO:0005737">
    <property type="term" value="C:cytoplasm"/>
    <property type="evidence" value="ECO:0007669"/>
    <property type="project" value="InterPro"/>
</dbReference>
<evidence type="ECO:0000256" key="2">
    <source>
        <dbReference type="ARBA" id="ARBA00022490"/>
    </source>
</evidence>
<dbReference type="Proteomes" id="UP000278475">
    <property type="component" value="Unassembled WGS sequence"/>
</dbReference>
<dbReference type="InterPro" id="IPR020906">
    <property type="entry name" value="dsDNA-bd_Cren7"/>
</dbReference>
<evidence type="ECO:0000313" key="3">
    <source>
        <dbReference type="EMBL" id="RLE50067.1"/>
    </source>
</evidence>
<dbReference type="Gene3D" id="2.30.30.610">
    <property type="entry name" value="Chromatin protein Cren7"/>
    <property type="match status" value="1"/>
</dbReference>
<dbReference type="Proteomes" id="UP000272051">
    <property type="component" value="Unassembled WGS sequence"/>
</dbReference>
<evidence type="ECO:0000256" key="1">
    <source>
        <dbReference type="ARBA" id="ARBA00022481"/>
    </source>
</evidence>
<dbReference type="Pfam" id="PF11520">
    <property type="entry name" value="Cren7"/>
    <property type="match status" value="1"/>
</dbReference>
<proteinExistence type="predicted"/>
<keyword evidence="1" id="KW-0488">Methylation</keyword>
<dbReference type="EMBL" id="QMQV01000014">
    <property type="protein sequence ID" value="RLE50067.1"/>
    <property type="molecule type" value="Genomic_DNA"/>
</dbReference>
<accession>A0A497ES55</accession>
<organism evidence="3 6">
    <name type="scientific">Thermoproteota archaeon</name>
    <dbReference type="NCBI Taxonomy" id="2056631"/>
    <lineage>
        <taxon>Archaea</taxon>
        <taxon>Thermoproteota</taxon>
    </lineage>
</organism>
<protein>
    <submittedName>
        <fullName evidence="3">Chorismate-binding protein</fullName>
    </submittedName>
</protein>
<reference evidence="5 6" key="1">
    <citation type="submission" date="2018-06" db="EMBL/GenBank/DDBJ databases">
        <title>Extensive metabolic versatility and redundancy in microbially diverse, dynamic hydrothermal sediments.</title>
        <authorList>
            <person name="Dombrowski N."/>
            <person name="Teske A."/>
            <person name="Baker B.J."/>
        </authorList>
    </citation>
    <scope>NUCLEOTIDE SEQUENCE [LARGE SCALE GENOMIC DNA]</scope>
    <source>
        <strain evidence="4">B34_G17</strain>
        <strain evidence="3">B66_G16</strain>
    </source>
</reference>
<evidence type="ECO:0000313" key="5">
    <source>
        <dbReference type="Proteomes" id="UP000272051"/>
    </source>
</evidence>
<dbReference type="EMBL" id="QMQX01000136">
    <property type="protein sequence ID" value="RLE51048.1"/>
    <property type="molecule type" value="Genomic_DNA"/>
</dbReference>
<dbReference type="GO" id="GO:0003690">
    <property type="term" value="F:double-stranded DNA binding"/>
    <property type="evidence" value="ECO:0007669"/>
    <property type="project" value="InterPro"/>
</dbReference>
<comment type="caution">
    <text evidence="3">The sequence shown here is derived from an EMBL/GenBank/DDBJ whole genome shotgun (WGS) entry which is preliminary data.</text>
</comment>
<keyword evidence="2" id="KW-0963">Cytoplasm</keyword>